<protein>
    <submittedName>
        <fullName evidence="2">Uncharacterized protein</fullName>
    </submittedName>
</protein>
<proteinExistence type="predicted"/>
<gene>
    <name evidence="2" type="ORF">RCC_07208</name>
</gene>
<evidence type="ECO:0000256" key="1">
    <source>
        <dbReference type="SAM" id="MobiDB-lite"/>
    </source>
</evidence>
<reference evidence="2 3" key="1">
    <citation type="submission" date="2016-03" db="EMBL/GenBank/DDBJ databases">
        <authorList>
            <person name="Ploux O."/>
        </authorList>
    </citation>
    <scope>NUCLEOTIDE SEQUENCE [LARGE SCALE GENOMIC DNA]</scope>
    <source>
        <strain evidence="2 3">URUG2</strain>
    </source>
</reference>
<feature type="compositionally biased region" description="Basic and acidic residues" evidence="1">
    <location>
        <begin position="22"/>
        <end position="50"/>
    </location>
</feature>
<name>A0A2D3V3S4_9PEZI</name>
<accession>A0A2D3V3S4</accession>
<keyword evidence="3" id="KW-1185">Reference proteome</keyword>
<dbReference type="Proteomes" id="UP000225277">
    <property type="component" value="Unassembled WGS sequence"/>
</dbReference>
<evidence type="ECO:0000313" key="3">
    <source>
        <dbReference type="Proteomes" id="UP000225277"/>
    </source>
</evidence>
<dbReference type="AlphaFoldDB" id="A0A2D3V3S4"/>
<feature type="compositionally biased region" description="Polar residues" evidence="1">
    <location>
        <begin position="1"/>
        <end position="18"/>
    </location>
</feature>
<dbReference type="OrthoDB" id="5218421at2759"/>
<organism evidence="2 3">
    <name type="scientific">Ramularia collo-cygni</name>
    <dbReference type="NCBI Taxonomy" id="112498"/>
    <lineage>
        <taxon>Eukaryota</taxon>
        <taxon>Fungi</taxon>
        <taxon>Dikarya</taxon>
        <taxon>Ascomycota</taxon>
        <taxon>Pezizomycotina</taxon>
        <taxon>Dothideomycetes</taxon>
        <taxon>Dothideomycetidae</taxon>
        <taxon>Mycosphaerellales</taxon>
        <taxon>Mycosphaerellaceae</taxon>
        <taxon>Ramularia</taxon>
    </lineage>
</organism>
<evidence type="ECO:0000313" key="2">
    <source>
        <dbReference type="EMBL" id="CZT21345.1"/>
    </source>
</evidence>
<dbReference type="GeneID" id="35602327"/>
<feature type="region of interest" description="Disordered" evidence="1">
    <location>
        <begin position="1"/>
        <end position="84"/>
    </location>
</feature>
<sequence>MPTATHNMSATNGFTDSANGPDHFERQFGHLSDPEAARDSYQRIMHEHTKQQFQQATESSRRRSSGPSVASLRGEDSVDSVSST</sequence>
<dbReference type="RefSeq" id="XP_023628234.1">
    <property type="nucleotide sequence ID" value="XM_023772466.1"/>
</dbReference>
<dbReference type="EMBL" id="FJUY01000011">
    <property type="protein sequence ID" value="CZT21345.1"/>
    <property type="molecule type" value="Genomic_DNA"/>
</dbReference>